<evidence type="ECO:0000256" key="3">
    <source>
        <dbReference type="PROSITE-ProRule" id="PRU00339"/>
    </source>
</evidence>
<protein>
    <recommendedName>
        <fullName evidence="5">MABP domain-containing protein</fullName>
    </recommendedName>
</protein>
<evidence type="ECO:0000313" key="7">
    <source>
        <dbReference type="Proteomes" id="UP000054560"/>
    </source>
</evidence>
<dbReference type="GeneID" id="25903346"/>
<dbReference type="Pfam" id="PF10240">
    <property type="entry name" value="DUF2464"/>
    <property type="match status" value="1"/>
</dbReference>
<keyword evidence="2 3" id="KW-0802">TPR repeat</keyword>
<keyword evidence="1" id="KW-0677">Repeat</keyword>
<dbReference type="OrthoDB" id="75250at2759"/>
<feature type="domain" description="MABP" evidence="5">
    <location>
        <begin position="1"/>
        <end position="139"/>
    </location>
</feature>
<dbReference type="eggNOG" id="KOG2127">
    <property type="taxonomic scope" value="Eukaryota"/>
</dbReference>
<evidence type="ECO:0000256" key="2">
    <source>
        <dbReference type="ARBA" id="ARBA00022803"/>
    </source>
</evidence>
<gene>
    <name evidence="6" type="ORF">SARC_02842</name>
</gene>
<dbReference type="EMBL" id="KQ241729">
    <property type="protein sequence ID" value="KNC84951.1"/>
    <property type="molecule type" value="Genomic_DNA"/>
</dbReference>
<dbReference type="eggNOG" id="KOG0548">
    <property type="taxonomic scope" value="Eukaryota"/>
</dbReference>
<feature type="repeat" description="TPR" evidence="3">
    <location>
        <begin position="566"/>
        <end position="599"/>
    </location>
</feature>
<dbReference type="InterPro" id="IPR018798">
    <property type="entry name" value="MVB12A/B"/>
</dbReference>
<dbReference type="InterPro" id="IPR011990">
    <property type="entry name" value="TPR-like_helical_dom_sf"/>
</dbReference>
<feature type="compositionally biased region" description="Polar residues" evidence="4">
    <location>
        <begin position="390"/>
        <end position="405"/>
    </location>
</feature>
<feature type="compositionally biased region" description="Basic and acidic residues" evidence="4">
    <location>
        <begin position="165"/>
        <end position="175"/>
    </location>
</feature>
<dbReference type="InterPro" id="IPR023341">
    <property type="entry name" value="MABP"/>
</dbReference>
<evidence type="ECO:0000259" key="5">
    <source>
        <dbReference type="PROSITE" id="PS51498"/>
    </source>
</evidence>
<feature type="repeat" description="TPR" evidence="3">
    <location>
        <begin position="498"/>
        <end position="531"/>
    </location>
</feature>
<sequence length="973" mass="106565">MVRLQIKKTPNGYKANLSKGLGKIKRMYVCVQYGSERPITDVDVITLDFAENPPSEYYVITRTVGGKSANLNPGFGSKKTYLTYCTQSTSRATERPITDMAVIIMSRGEKPPENMFCLQKTVSHMLSSAKVFLCYQRDAPLNHARLSLPTLPRNSSASSSTTKLSEARIHSHSESQVEGVRAPTLLSQAMQSRAKAGSEPVMETSEEFNAVNSPGSSQSHTLSARNIDSTNSLSNSLQAFLMHNSQNESPEHSCYFPTHSGNVGGAAWRDQWTSEGVPSGQENRDRLPSFASATAIFGSQAALDLNSSGTASLDAASYKIGKTASSLPGIHARSVSDAVEVKTSGLQSDRSNPRLRSRSDAPLGSGRLGALRRVYNTVHAGTDSSDDLSARNSMTSSVAGVQTTGIARTRTQEQVIYESPTANSDEEQQQAIAFLPSLRSLVAVLEQTDSPASQYEHYITRSGETNTLANIAFASKNGDLGGDGLPSYDQVEKKQNSSEYWKARGNEAFQRADYAEAIEMFSAGLRLDPTNYPLLSNRSACYFETRDTSLALEDAKKVCTLAPLWFKGYLRQGMAYGKMGRLREALGCYEKAAELHTESVGMEMEELVISTRHALAEKIWNISVHKEYATLDFERAALHLAECVKLDPFNPVMETGKVPLLLTENKYRECVNAADSILENLPSEMTALVSKALALAQMRQSRAALETIVKASKGLYLTSRAPCLRAHRLLLEWATAVSCEYYQIDYGPGASTQEITGVVALLKQLLSTEGLLIDRRVRSLVRCGCAVLLLRLKNNQEALAEGNKVLQDNPFWLPGFAVVITALGKLKRTKEAAEIRGSATKLMRDVYPADDNNIDMHSEELPGKQAEAIIRSATETEVTAKASQENMRETNQALTNDDEKGALLHQCDSMSVMWDVMSSPQTHMNHPWGLRPSDCITTIPGMQVLLPRNICIHGACLGEKFVREGVKACLFRP</sequence>
<dbReference type="PANTHER" id="PTHR22904:SF523">
    <property type="entry name" value="STRESS-INDUCED-PHOSPHOPROTEIN 1"/>
    <property type="match status" value="1"/>
</dbReference>
<dbReference type="STRING" id="667725.A0A0L0G7T1"/>
<dbReference type="SUPFAM" id="SSF48452">
    <property type="entry name" value="TPR-like"/>
    <property type="match status" value="2"/>
</dbReference>
<dbReference type="Proteomes" id="UP000054560">
    <property type="component" value="Unassembled WGS sequence"/>
</dbReference>
<dbReference type="InterPro" id="IPR019734">
    <property type="entry name" value="TPR_rpt"/>
</dbReference>
<keyword evidence="7" id="KW-1185">Reference proteome</keyword>
<feature type="region of interest" description="Disordered" evidence="4">
    <location>
        <begin position="341"/>
        <end position="366"/>
    </location>
</feature>
<evidence type="ECO:0000256" key="4">
    <source>
        <dbReference type="SAM" id="MobiDB-lite"/>
    </source>
</evidence>
<accession>A0A0L0G7T1</accession>
<dbReference type="PROSITE" id="PS50005">
    <property type="entry name" value="TPR"/>
    <property type="match status" value="2"/>
</dbReference>
<feature type="compositionally biased region" description="Polar residues" evidence="4">
    <location>
        <begin position="210"/>
        <end position="223"/>
    </location>
</feature>
<name>A0A0L0G7T1_9EUKA</name>
<dbReference type="AlphaFoldDB" id="A0A0L0G7T1"/>
<reference evidence="6 7" key="1">
    <citation type="submission" date="2011-02" db="EMBL/GenBank/DDBJ databases">
        <title>The Genome Sequence of Sphaeroforma arctica JP610.</title>
        <authorList>
            <consortium name="The Broad Institute Genome Sequencing Platform"/>
            <person name="Russ C."/>
            <person name="Cuomo C."/>
            <person name="Young S.K."/>
            <person name="Zeng Q."/>
            <person name="Gargeya S."/>
            <person name="Alvarado L."/>
            <person name="Berlin A."/>
            <person name="Chapman S.B."/>
            <person name="Chen Z."/>
            <person name="Freedman E."/>
            <person name="Gellesch M."/>
            <person name="Goldberg J."/>
            <person name="Griggs A."/>
            <person name="Gujja S."/>
            <person name="Heilman E."/>
            <person name="Heiman D."/>
            <person name="Howarth C."/>
            <person name="Mehta T."/>
            <person name="Neiman D."/>
            <person name="Pearson M."/>
            <person name="Roberts A."/>
            <person name="Saif S."/>
            <person name="Shea T."/>
            <person name="Shenoy N."/>
            <person name="Sisk P."/>
            <person name="Stolte C."/>
            <person name="Sykes S."/>
            <person name="White J."/>
            <person name="Yandava C."/>
            <person name="Burger G."/>
            <person name="Gray M.W."/>
            <person name="Holland P.W.H."/>
            <person name="King N."/>
            <person name="Lang F.B.F."/>
            <person name="Roger A.J."/>
            <person name="Ruiz-Trillo I."/>
            <person name="Haas B."/>
            <person name="Nusbaum C."/>
            <person name="Birren B."/>
        </authorList>
    </citation>
    <scope>NUCLEOTIDE SEQUENCE [LARGE SCALE GENOMIC DNA]</scope>
    <source>
        <strain evidence="6 7">JP610</strain>
    </source>
</reference>
<dbReference type="Pfam" id="PF13181">
    <property type="entry name" value="TPR_8"/>
    <property type="match status" value="1"/>
</dbReference>
<organism evidence="6 7">
    <name type="scientific">Sphaeroforma arctica JP610</name>
    <dbReference type="NCBI Taxonomy" id="667725"/>
    <lineage>
        <taxon>Eukaryota</taxon>
        <taxon>Ichthyosporea</taxon>
        <taxon>Ichthyophonida</taxon>
        <taxon>Sphaeroforma</taxon>
    </lineage>
</organism>
<dbReference type="RefSeq" id="XP_014158853.1">
    <property type="nucleotide sequence ID" value="XM_014303378.1"/>
</dbReference>
<evidence type="ECO:0000256" key="1">
    <source>
        <dbReference type="ARBA" id="ARBA00022737"/>
    </source>
</evidence>
<dbReference type="SMART" id="SM00028">
    <property type="entry name" value="TPR"/>
    <property type="match status" value="3"/>
</dbReference>
<evidence type="ECO:0000313" key="6">
    <source>
        <dbReference type="EMBL" id="KNC84951.1"/>
    </source>
</evidence>
<proteinExistence type="predicted"/>
<feature type="region of interest" description="Disordered" evidence="4">
    <location>
        <begin position="381"/>
        <end position="405"/>
    </location>
</feature>
<dbReference type="Gene3D" id="1.25.40.10">
    <property type="entry name" value="Tetratricopeptide repeat domain"/>
    <property type="match status" value="2"/>
</dbReference>
<dbReference type="PROSITE" id="PS51498">
    <property type="entry name" value="MABP"/>
    <property type="match status" value="1"/>
</dbReference>
<dbReference type="GO" id="GO:0051879">
    <property type="term" value="F:Hsp90 protein binding"/>
    <property type="evidence" value="ECO:0007669"/>
    <property type="project" value="TreeGrafter"/>
</dbReference>
<dbReference type="GO" id="GO:0000813">
    <property type="term" value="C:ESCRT I complex"/>
    <property type="evidence" value="ECO:0007669"/>
    <property type="project" value="InterPro"/>
</dbReference>
<feature type="region of interest" description="Disordered" evidence="4">
    <location>
        <begin position="146"/>
        <end position="223"/>
    </location>
</feature>
<dbReference type="Gene3D" id="2.100.10.50">
    <property type="match status" value="1"/>
</dbReference>
<dbReference type="PANTHER" id="PTHR22904">
    <property type="entry name" value="TPR REPEAT CONTAINING PROTEIN"/>
    <property type="match status" value="1"/>
</dbReference>